<evidence type="ECO:0000313" key="1">
    <source>
        <dbReference type="EMBL" id="THZ11653.1"/>
    </source>
</evidence>
<evidence type="ECO:0000313" key="2">
    <source>
        <dbReference type="Proteomes" id="UP000308005"/>
    </source>
</evidence>
<proteinExistence type="predicted"/>
<name>A0A4S9SLX6_AURPU</name>
<dbReference type="EMBL" id="QZBM01000700">
    <property type="protein sequence ID" value="THZ11653.1"/>
    <property type="molecule type" value="Genomic_DNA"/>
</dbReference>
<accession>A0A4S9SLX6</accession>
<protein>
    <submittedName>
        <fullName evidence="1">Uncharacterized protein</fullName>
    </submittedName>
</protein>
<reference evidence="1 2" key="1">
    <citation type="submission" date="2018-10" db="EMBL/GenBank/DDBJ databases">
        <title>Fifty Aureobasidium pullulans genomes reveal a recombining polyextremotolerant generalist.</title>
        <authorList>
            <person name="Gostincar C."/>
            <person name="Turk M."/>
            <person name="Zajc J."/>
            <person name="Gunde-Cimerman N."/>
        </authorList>
    </citation>
    <scope>NUCLEOTIDE SEQUENCE [LARGE SCALE GENOMIC DNA]</scope>
    <source>
        <strain evidence="1 2">EXF-3863</strain>
    </source>
</reference>
<sequence length="152" mass="17202">MQNYTPFPKAVSEELAHKVNFFDPMAENHDELIVEWDVVLQHGPLKEDVIDPFDKFSDDDYPAISRDTLEKFDRTMGATNTMALYTTALLSYISFLSSSPIVTLATPSLASQEDNSDLDDTIHHQSCSFFAKEHTASPLYTNSIDDFLHDLH</sequence>
<organism evidence="1 2">
    <name type="scientific">Aureobasidium pullulans</name>
    <name type="common">Black yeast</name>
    <name type="synonym">Pullularia pullulans</name>
    <dbReference type="NCBI Taxonomy" id="5580"/>
    <lineage>
        <taxon>Eukaryota</taxon>
        <taxon>Fungi</taxon>
        <taxon>Dikarya</taxon>
        <taxon>Ascomycota</taxon>
        <taxon>Pezizomycotina</taxon>
        <taxon>Dothideomycetes</taxon>
        <taxon>Dothideomycetidae</taxon>
        <taxon>Dothideales</taxon>
        <taxon>Saccotheciaceae</taxon>
        <taxon>Aureobasidium</taxon>
    </lineage>
</organism>
<comment type="caution">
    <text evidence="1">The sequence shown here is derived from an EMBL/GenBank/DDBJ whole genome shotgun (WGS) entry which is preliminary data.</text>
</comment>
<gene>
    <name evidence="1" type="ORF">D6C91_09112</name>
</gene>
<dbReference type="Proteomes" id="UP000308005">
    <property type="component" value="Unassembled WGS sequence"/>
</dbReference>
<dbReference type="AlphaFoldDB" id="A0A4S9SLX6"/>